<protein>
    <submittedName>
        <fullName evidence="1">Uncharacterized protein</fullName>
    </submittedName>
</protein>
<dbReference type="EMBL" id="MN740595">
    <property type="protein sequence ID" value="QHS78165.1"/>
    <property type="molecule type" value="Genomic_DNA"/>
</dbReference>
<organism evidence="1">
    <name type="scientific">viral metagenome</name>
    <dbReference type="NCBI Taxonomy" id="1070528"/>
    <lineage>
        <taxon>unclassified sequences</taxon>
        <taxon>metagenomes</taxon>
        <taxon>organismal metagenomes</taxon>
    </lineage>
</organism>
<sequence length="144" mass="17625">MGIDFSKNSSKDFYNFLNEYHTDEKCYIFNDEFIDKIIHKKKLFKCEMSLLYPVRFFLIINAEFIYDNINWKTTNIIFQENFFNFRLEKYRNSKTIFNNYYISEDQLIFLKELIQNKKIYLDKEKIIKYNLNCPGEILPNSIVI</sequence>
<name>A0A6C0AFL7_9ZZZZ</name>
<dbReference type="AlphaFoldDB" id="A0A6C0AFL7"/>
<accession>A0A6C0AFL7</accession>
<reference evidence="1" key="1">
    <citation type="journal article" date="2020" name="Nature">
        <title>Giant virus diversity and host interactions through global metagenomics.</title>
        <authorList>
            <person name="Schulz F."/>
            <person name="Roux S."/>
            <person name="Paez-Espino D."/>
            <person name="Jungbluth S."/>
            <person name="Walsh D.A."/>
            <person name="Denef V.J."/>
            <person name="McMahon K.D."/>
            <person name="Konstantinidis K.T."/>
            <person name="Eloe-Fadrosh E.A."/>
            <person name="Kyrpides N.C."/>
            <person name="Woyke T."/>
        </authorList>
    </citation>
    <scope>NUCLEOTIDE SEQUENCE</scope>
    <source>
        <strain evidence="1">GVMAG-S-1021933-23</strain>
    </source>
</reference>
<proteinExistence type="predicted"/>
<evidence type="ECO:0000313" key="1">
    <source>
        <dbReference type="EMBL" id="QHS78165.1"/>
    </source>
</evidence>